<feature type="chain" id="PRO_5007807059" evidence="1">
    <location>
        <begin position="19"/>
        <end position="178"/>
    </location>
</feature>
<evidence type="ECO:0000256" key="1">
    <source>
        <dbReference type="SAM" id="SignalP"/>
    </source>
</evidence>
<organism evidence="2 3">
    <name type="scientific">Pseudocercospora eumusae</name>
    <dbReference type="NCBI Taxonomy" id="321146"/>
    <lineage>
        <taxon>Eukaryota</taxon>
        <taxon>Fungi</taxon>
        <taxon>Dikarya</taxon>
        <taxon>Ascomycota</taxon>
        <taxon>Pezizomycotina</taxon>
        <taxon>Dothideomycetes</taxon>
        <taxon>Dothideomycetidae</taxon>
        <taxon>Mycosphaerellales</taxon>
        <taxon>Mycosphaerellaceae</taxon>
        <taxon>Pseudocercospora</taxon>
    </lineage>
</organism>
<proteinExistence type="predicted"/>
<accession>A0A139HY97</accession>
<feature type="signal peptide" evidence="1">
    <location>
        <begin position="1"/>
        <end position="18"/>
    </location>
</feature>
<evidence type="ECO:0000313" key="3">
    <source>
        <dbReference type="Proteomes" id="UP000070133"/>
    </source>
</evidence>
<name>A0A139HY97_9PEZI</name>
<evidence type="ECO:0000313" key="2">
    <source>
        <dbReference type="EMBL" id="KXT07322.1"/>
    </source>
</evidence>
<dbReference type="AlphaFoldDB" id="A0A139HY97"/>
<comment type="caution">
    <text evidence="2">The sequence shown here is derived from an EMBL/GenBank/DDBJ whole genome shotgun (WGS) entry which is preliminary data.</text>
</comment>
<reference evidence="2 3" key="1">
    <citation type="submission" date="2015-07" db="EMBL/GenBank/DDBJ databases">
        <title>Comparative genomics of the Sigatoka disease complex on banana suggests a link between parallel evolutionary changes in Pseudocercospora fijiensis and Pseudocercospora eumusae and increased virulence on the banana host.</title>
        <authorList>
            <person name="Chang T.-C."/>
            <person name="Salvucci A."/>
            <person name="Crous P.W."/>
            <person name="Stergiopoulos I."/>
        </authorList>
    </citation>
    <scope>NUCLEOTIDE SEQUENCE [LARGE SCALE GENOMIC DNA]</scope>
    <source>
        <strain evidence="2 3">CBS 114824</strain>
    </source>
</reference>
<keyword evidence="3" id="KW-1185">Reference proteome</keyword>
<protein>
    <submittedName>
        <fullName evidence="2">Uncharacterized protein</fullName>
    </submittedName>
</protein>
<dbReference type="Proteomes" id="UP000070133">
    <property type="component" value="Unassembled WGS sequence"/>
</dbReference>
<gene>
    <name evidence="2" type="ORF">AC578_507</name>
</gene>
<sequence length="178" mass="18208">MSSFTSTTVMAALMAALAATQDATIQPVPACTKTHTPTSFSACDTIAGVTSTSYTDCGGCALATETSPRCKRYPATDYDLTTTETACAPSTTQGFETQVKRQDEDGPISVPATCFTYVTTTTNSFGGDCTPLPTTTASLDCGGCGLVTITETKEFGNGACPTETAKTSLVCAPSAAKI</sequence>
<keyword evidence="1" id="KW-0732">Signal</keyword>
<dbReference type="EMBL" id="LFZN01000002">
    <property type="protein sequence ID" value="KXT07322.1"/>
    <property type="molecule type" value="Genomic_DNA"/>
</dbReference>